<dbReference type="InterPro" id="IPR025943">
    <property type="entry name" value="Sigma_54_int_dom_ATP-bd_2"/>
</dbReference>
<proteinExistence type="predicted"/>
<sequence length="370" mass="41422">MTKRHESEMTRLIEPFETALDTSRRIQELGRLREMFEADNRALLAKLDRQNVMDTIVGADAVFREVMDRVDQVAATDAPVLLLGETGTGKEVVARAIHEKSHRRRGPMQRVNCGAIPPGLVDSELFGHQRGSFTGAVANRKGWFERADGGTLFLDEIGELPLAAQVRLLRVLQEGTLERVGGQNAIKVNVRIVATTHRFLDEMVYAGTFREDLWYRISVFPIRLPPLRERLHDIPELAAHFARHAGIRIGGQPLTPSREDLELLARYDWPGNVRELASVIERAAILGNGRHLDVRNALGTMKIDRSLSRHRSSEFPKLDAVVQSHIESALRRSAGRIEGAGGAASLLGVNPHTLQARMRKLGIKWRTFRS</sequence>
<evidence type="ECO:0000256" key="2">
    <source>
        <dbReference type="ARBA" id="ARBA00022840"/>
    </source>
</evidence>
<evidence type="ECO:0000256" key="5">
    <source>
        <dbReference type="ARBA" id="ARBA00023163"/>
    </source>
</evidence>
<keyword evidence="2" id="KW-0067">ATP-binding</keyword>
<dbReference type="GO" id="GO:0043565">
    <property type="term" value="F:sequence-specific DNA binding"/>
    <property type="evidence" value="ECO:0007669"/>
    <property type="project" value="InterPro"/>
</dbReference>
<evidence type="ECO:0000259" key="6">
    <source>
        <dbReference type="PROSITE" id="PS50045"/>
    </source>
</evidence>
<dbReference type="InterPro" id="IPR027417">
    <property type="entry name" value="P-loop_NTPase"/>
</dbReference>
<accession>A0A7C4PII8</accession>
<name>A0A7C4PII8_9CHLR</name>
<dbReference type="PROSITE" id="PS00675">
    <property type="entry name" value="SIGMA54_INTERACT_1"/>
    <property type="match status" value="1"/>
</dbReference>
<keyword evidence="3" id="KW-0805">Transcription regulation</keyword>
<dbReference type="PROSITE" id="PS00676">
    <property type="entry name" value="SIGMA54_INTERACT_2"/>
    <property type="match status" value="1"/>
</dbReference>
<dbReference type="GO" id="GO:0005524">
    <property type="term" value="F:ATP binding"/>
    <property type="evidence" value="ECO:0007669"/>
    <property type="project" value="UniProtKB-KW"/>
</dbReference>
<dbReference type="SUPFAM" id="SSF52540">
    <property type="entry name" value="P-loop containing nucleoside triphosphate hydrolases"/>
    <property type="match status" value="1"/>
</dbReference>
<evidence type="ECO:0000256" key="1">
    <source>
        <dbReference type="ARBA" id="ARBA00022741"/>
    </source>
</evidence>
<protein>
    <submittedName>
        <fullName evidence="7">AAA family ATPase</fullName>
    </submittedName>
</protein>
<dbReference type="InterPro" id="IPR025662">
    <property type="entry name" value="Sigma_54_int_dom_ATP-bd_1"/>
</dbReference>
<dbReference type="InterPro" id="IPR058031">
    <property type="entry name" value="AAA_lid_NorR"/>
</dbReference>
<dbReference type="EMBL" id="DSYK01000783">
    <property type="protein sequence ID" value="HGS23281.1"/>
    <property type="molecule type" value="Genomic_DNA"/>
</dbReference>
<evidence type="ECO:0000313" key="7">
    <source>
        <dbReference type="EMBL" id="HGS23281.1"/>
    </source>
</evidence>
<dbReference type="InterPro" id="IPR002197">
    <property type="entry name" value="HTH_Fis"/>
</dbReference>
<gene>
    <name evidence="7" type="ORF">ENT37_15630</name>
</gene>
<dbReference type="Pfam" id="PF00158">
    <property type="entry name" value="Sigma54_activat"/>
    <property type="match status" value="1"/>
</dbReference>
<dbReference type="GO" id="GO:0006355">
    <property type="term" value="P:regulation of DNA-templated transcription"/>
    <property type="evidence" value="ECO:0007669"/>
    <property type="project" value="InterPro"/>
</dbReference>
<evidence type="ECO:0000256" key="3">
    <source>
        <dbReference type="ARBA" id="ARBA00023015"/>
    </source>
</evidence>
<dbReference type="Gene3D" id="3.40.50.300">
    <property type="entry name" value="P-loop containing nucleotide triphosphate hydrolases"/>
    <property type="match status" value="1"/>
</dbReference>
<comment type="caution">
    <text evidence="7">The sequence shown here is derived from an EMBL/GenBank/DDBJ whole genome shotgun (WGS) entry which is preliminary data.</text>
</comment>
<dbReference type="FunFam" id="3.40.50.300:FF:000006">
    <property type="entry name" value="DNA-binding transcriptional regulator NtrC"/>
    <property type="match status" value="1"/>
</dbReference>
<dbReference type="InterPro" id="IPR002078">
    <property type="entry name" value="Sigma_54_int"/>
</dbReference>
<dbReference type="PANTHER" id="PTHR32071:SF117">
    <property type="entry name" value="PTS-DEPENDENT DIHYDROXYACETONE KINASE OPERON REGULATORY PROTEIN-RELATED"/>
    <property type="match status" value="1"/>
</dbReference>
<dbReference type="InterPro" id="IPR003593">
    <property type="entry name" value="AAA+_ATPase"/>
</dbReference>
<dbReference type="PRINTS" id="PR01590">
    <property type="entry name" value="HTHFIS"/>
</dbReference>
<evidence type="ECO:0000256" key="4">
    <source>
        <dbReference type="ARBA" id="ARBA00023125"/>
    </source>
</evidence>
<dbReference type="Pfam" id="PF25601">
    <property type="entry name" value="AAA_lid_14"/>
    <property type="match status" value="1"/>
</dbReference>
<keyword evidence="1" id="KW-0547">Nucleotide-binding</keyword>
<reference evidence="7" key="1">
    <citation type="journal article" date="2020" name="mSystems">
        <title>Genome- and Community-Level Interaction Insights into Carbon Utilization and Element Cycling Functions of Hydrothermarchaeota in Hydrothermal Sediment.</title>
        <authorList>
            <person name="Zhou Z."/>
            <person name="Liu Y."/>
            <person name="Xu W."/>
            <person name="Pan J."/>
            <person name="Luo Z.H."/>
            <person name="Li M."/>
        </authorList>
    </citation>
    <scope>NUCLEOTIDE SEQUENCE [LARGE SCALE GENOMIC DNA]</scope>
    <source>
        <strain evidence="7">SpSt-573</strain>
    </source>
</reference>
<dbReference type="Gene3D" id="1.10.8.60">
    <property type="match status" value="1"/>
</dbReference>
<dbReference type="CDD" id="cd00009">
    <property type="entry name" value="AAA"/>
    <property type="match status" value="1"/>
</dbReference>
<organism evidence="7">
    <name type="scientific">Anaerolinea thermolimosa</name>
    <dbReference type="NCBI Taxonomy" id="229919"/>
    <lineage>
        <taxon>Bacteria</taxon>
        <taxon>Bacillati</taxon>
        <taxon>Chloroflexota</taxon>
        <taxon>Anaerolineae</taxon>
        <taxon>Anaerolineales</taxon>
        <taxon>Anaerolineaceae</taxon>
        <taxon>Anaerolinea</taxon>
    </lineage>
</organism>
<dbReference type="SMART" id="SM00382">
    <property type="entry name" value="AAA"/>
    <property type="match status" value="1"/>
</dbReference>
<dbReference type="PANTHER" id="PTHR32071">
    <property type="entry name" value="TRANSCRIPTIONAL REGULATORY PROTEIN"/>
    <property type="match status" value="1"/>
</dbReference>
<keyword evidence="4" id="KW-0238">DNA-binding</keyword>
<dbReference type="AlphaFoldDB" id="A0A7C4PII8"/>
<feature type="domain" description="Sigma-54 factor interaction" evidence="6">
    <location>
        <begin position="56"/>
        <end position="285"/>
    </location>
</feature>
<dbReference type="PROSITE" id="PS50045">
    <property type="entry name" value="SIGMA54_INTERACT_4"/>
    <property type="match status" value="1"/>
</dbReference>
<dbReference type="Gene3D" id="1.10.10.60">
    <property type="entry name" value="Homeodomain-like"/>
    <property type="match status" value="1"/>
</dbReference>
<keyword evidence="5" id="KW-0804">Transcription</keyword>